<accession>A0A2R6W6L7</accession>
<protein>
    <submittedName>
        <fullName evidence="2">Uncharacterized protein</fullName>
    </submittedName>
</protein>
<dbReference type="AlphaFoldDB" id="A0A2R6W6L7"/>
<dbReference type="Proteomes" id="UP000244005">
    <property type="component" value="Unassembled WGS sequence"/>
</dbReference>
<keyword evidence="3" id="KW-1185">Reference proteome</keyword>
<name>A0A2R6W6L7_MARPO</name>
<evidence type="ECO:0000313" key="2">
    <source>
        <dbReference type="EMBL" id="PTQ29472.1"/>
    </source>
</evidence>
<feature type="compositionally biased region" description="Basic and acidic residues" evidence="1">
    <location>
        <begin position="98"/>
        <end position="117"/>
    </location>
</feature>
<dbReference type="Gramene" id="Mp3g18330.1">
    <property type="protein sequence ID" value="Mp3g18330.1.cds"/>
    <property type="gene ID" value="Mp3g18330"/>
</dbReference>
<evidence type="ECO:0000256" key="1">
    <source>
        <dbReference type="SAM" id="MobiDB-lite"/>
    </source>
</evidence>
<feature type="region of interest" description="Disordered" evidence="1">
    <location>
        <begin position="95"/>
        <end position="152"/>
    </location>
</feature>
<reference evidence="3" key="1">
    <citation type="journal article" date="2017" name="Cell">
        <title>Insights into land plant evolution garnered from the Marchantia polymorpha genome.</title>
        <authorList>
            <person name="Bowman J.L."/>
            <person name="Kohchi T."/>
            <person name="Yamato K.T."/>
            <person name="Jenkins J."/>
            <person name="Shu S."/>
            <person name="Ishizaki K."/>
            <person name="Yamaoka S."/>
            <person name="Nishihama R."/>
            <person name="Nakamura Y."/>
            <person name="Berger F."/>
            <person name="Adam C."/>
            <person name="Aki S.S."/>
            <person name="Althoff F."/>
            <person name="Araki T."/>
            <person name="Arteaga-Vazquez M.A."/>
            <person name="Balasubrmanian S."/>
            <person name="Barry K."/>
            <person name="Bauer D."/>
            <person name="Boehm C.R."/>
            <person name="Briginshaw L."/>
            <person name="Caballero-Perez J."/>
            <person name="Catarino B."/>
            <person name="Chen F."/>
            <person name="Chiyoda S."/>
            <person name="Chovatia M."/>
            <person name="Davies K.M."/>
            <person name="Delmans M."/>
            <person name="Demura T."/>
            <person name="Dierschke T."/>
            <person name="Dolan L."/>
            <person name="Dorantes-Acosta A.E."/>
            <person name="Eklund D.M."/>
            <person name="Florent S.N."/>
            <person name="Flores-Sandoval E."/>
            <person name="Fujiyama A."/>
            <person name="Fukuzawa H."/>
            <person name="Galik B."/>
            <person name="Grimanelli D."/>
            <person name="Grimwood J."/>
            <person name="Grossniklaus U."/>
            <person name="Hamada T."/>
            <person name="Haseloff J."/>
            <person name="Hetherington A.J."/>
            <person name="Higo A."/>
            <person name="Hirakawa Y."/>
            <person name="Hundley H.N."/>
            <person name="Ikeda Y."/>
            <person name="Inoue K."/>
            <person name="Inoue S.I."/>
            <person name="Ishida S."/>
            <person name="Jia Q."/>
            <person name="Kakita M."/>
            <person name="Kanazawa T."/>
            <person name="Kawai Y."/>
            <person name="Kawashima T."/>
            <person name="Kennedy M."/>
            <person name="Kinose K."/>
            <person name="Kinoshita T."/>
            <person name="Kohara Y."/>
            <person name="Koide E."/>
            <person name="Komatsu K."/>
            <person name="Kopischke S."/>
            <person name="Kubo M."/>
            <person name="Kyozuka J."/>
            <person name="Lagercrantz U."/>
            <person name="Lin S.S."/>
            <person name="Lindquist E."/>
            <person name="Lipzen A.M."/>
            <person name="Lu C.W."/>
            <person name="De Luna E."/>
            <person name="Martienssen R.A."/>
            <person name="Minamino N."/>
            <person name="Mizutani M."/>
            <person name="Mizutani M."/>
            <person name="Mochizuki N."/>
            <person name="Monte I."/>
            <person name="Mosher R."/>
            <person name="Nagasaki H."/>
            <person name="Nakagami H."/>
            <person name="Naramoto S."/>
            <person name="Nishitani K."/>
            <person name="Ohtani M."/>
            <person name="Okamoto T."/>
            <person name="Okumura M."/>
            <person name="Phillips J."/>
            <person name="Pollak B."/>
            <person name="Reinders A."/>
            <person name="Rovekamp M."/>
            <person name="Sano R."/>
            <person name="Sawa S."/>
            <person name="Schmid M.W."/>
            <person name="Shirakawa M."/>
            <person name="Solano R."/>
            <person name="Spunde A."/>
            <person name="Suetsugu N."/>
            <person name="Sugano S."/>
            <person name="Sugiyama A."/>
            <person name="Sun R."/>
            <person name="Suzuki Y."/>
            <person name="Takenaka M."/>
            <person name="Takezawa D."/>
            <person name="Tomogane H."/>
            <person name="Tsuzuki M."/>
            <person name="Ueda T."/>
            <person name="Umeda M."/>
            <person name="Ward J.M."/>
            <person name="Watanabe Y."/>
            <person name="Yazaki K."/>
            <person name="Yokoyama R."/>
            <person name="Yoshitake Y."/>
            <person name="Yotsui I."/>
            <person name="Zachgo S."/>
            <person name="Schmutz J."/>
        </authorList>
    </citation>
    <scope>NUCLEOTIDE SEQUENCE [LARGE SCALE GENOMIC DNA]</scope>
    <source>
        <strain evidence="3">Tak-1</strain>
    </source>
</reference>
<gene>
    <name evidence="2" type="ORF">MARPO_0140s0009</name>
</gene>
<organism evidence="2 3">
    <name type="scientific">Marchantia polymorpha</name>
    <name type="common">Common liverwort</name>
    <name type="synonym">Marchantia aquatica</name>
    <dbReference type="NCBI Taxonomy" id="3197"/>
    <lineage>
        <taxon>Eukaryota</taxon>
        <taxon>Viridiplantae</taxon>
        <taxon>Streptophyta</taxon>
        <taxon>Embryophyta</taxon>
        <taxon>Marchantiophyta</taxon>
        <taxon>Marchantiopsida</taxon>
        <taxon>Marchantiidae</taxon>
        <taxon>Marchantiales</taxon>
        <taxon>Marchantiaceae</taxon>
        <taxon>Marchantia</taxon>
    </lineage>
</organism>
<proteinExistence type="predicted"/>
<evidence type="ECO:0000313" key="3">
    <source>
        <dbReference type="Proteomes" id="UP000244005"/>
    </source>
</evidence>
<dbReference type="EMBL" id="KZ772946">
    <property type="protein sequence ID" value="PTQ29472.1"/>
    <property type="molecule type" value="Genomic_DNA"/>
</dbReference>
<sequence length="181" mass="19910">MDISLVKCYTWNQPEELTCRCQGRKSFLRKASSLMPLQLNIPEAYAVMAYIPNINERKKSLPNCGQSRLAPGSEGLRLGGGTGVDRAGRCRCQARQVPEGRERKEERKGQETKGMEWKRRKHAATPLEGDKSSSGQVREGRSEGKGRAGQGTRRSCCVGLLLAGWPASECAWVCVGQDRGA</sequence>